<feature type="signal peptide" evidence="4">
    <location>
        <begin position="1"/>
        <end position="26"/>
    </location>
</feature>
<dbReference type="Gene3D" id="3.40.190.10">
    <property type="entry name" value="Periplasmic binding protein-like II"/>
    <property type="match status" value="2"/>
</dbReference>
<dbReference type="Proteomes" id="UP000290819">
    <property type="component" value="Unassembled WGS sequence"/>
</dbReference>
<dbReference type="Pfam" id="PF00497">
    <property type="entry name" value="SBP_bac_3"/>
    <property type="match status" value="1"/>
</dbReference>
<sequence length="300" mass="32426">MICKHAPTLAIAALSLVLLDIPAAHAASQTLEKIKEVGKVTFGYREASIPFAYLGADQKPTGLSLDLCSAVADKIRAVLNRSALQIDYVPVNASNRIPLLQNGTIDVECGSTTNTAERQKQVAFSVATSVASPRWLVPTSSQVMEPKGLDGQTVVITQGSLNFSVARKFLDDQKLNVTIVQAKDHAESLLMLGTGRAAAWFEDDILVAGLVANAADPKAFRMLATTYAPSYYGLMTRSEDPEFKTLVDTAIRETMASGAFDRLYARWFESPIPPRGQNLRLPMSEAMKARVKSPSDALVP</sequence>
<keyword evidence="3 4" id="KW-0732">Signal</keyword>
<accession>A0A4Q1V1T2</accession>
<dbReference type="PANTHER" id="PTHR30085">
    <property type="entry name" value="AMINO ACID ABC TRANSPORTER PERMEASE"/>
    <property type="match status" value="1"/>
</dbReference>
<keyword evidence="2" id="KW-0813">Transport</keyword>
<gene>
    <name evidence="6" type="ORF">B5V03_20685</name>
</gene>
<name>A0A4Q1V1T2_9BRAD</name>
<dbReference type="InterPro" id="IPR001638">
    <property type="entry name" value="Solute-binding_3/MltF_N"/>
</dbReference>
<evidence type="ECO:0000256" key="1">
    <source>
        <dbReference type="ARBA" id="ARBA00010333"/>
    </source>
</evidence>
<evidence type="ECO:0000256" key="3">
    <source>
        <dbReference type="ARBA" id="ARBA00022729"/>
    </source>
</evidence>
<dbReference type="CDD" id="cd13688">
    <property type="entry name" value="PBP2_GltI_DEBP"/>
    <property type="match status" value="1"/>
</dbReference>
<dbReference type="AlphaFoldDB" id="A0A4Q1V1T2"/>
<reference evidence="6 7" key="1">
    <citation type="submission" date="2017-03" db="EMBL/GenBank/DDBJ databases">
        <authorList>
            <person name="Safronova V.I."/>
            <person name="Sazanova A.L."/>
            <person name="Chirak E.R."/>
        </authorList>
    </citation>
    <scope>NUCLEOTIDE SEQUENCE [LARGE SCALE GENOMIC DNA]</scope>
    <source>
        <strain evidence="6 7">Opo-243</strain>
    </source>
</reference>
<protein>
    <submittedName>
        <fullName evidence="6">Amino acid ABC transporter substrate-binding protein</fullName>
    </submittedName>
</protein>
<feature type="domain" description="Solute-binding protein family 3/N-terminal" evidence="5">
    <location>
        <begin position="39"/>
        <end position="271"/>
    </location>
</feature>
<evidence type="ECO:0000256" key="2">
    <source>
        <dbReference type="ARBA" id="ARBA00022448"/>
    </source>
</evidence>
<keyword evidence="7" id="KW-1185">Reference proteome</keyword>
<dbReference type="GO" id="GO:0006865">
    <property type="term" value="P:amino acid transport"/>
    <property type="evidence" value="ECO:0007669"/>
    <property type="project" value="TreeGrafter"/>
</dbReference>
<evidence type="ECO:0000259" key="5">
    <source>
        <dbReference type="SMART" id="SM00062"/>
    </source>
</evidence>
<dbReference type="EMBL" id="MZXW01000022">
    <property type="protein sequence ID" value="RXT44983.1"/>
    <property type="molecule type" value="Genomic_DNA"/>
</dbReference>
<dbReference type="PANTHER" id="PTHR30085:SF2">
    <property type="entry name" value="GLUTAMATE_ASPARTATE IMPORT SOLUTE-BINDING PROTEIN"/>
    <property type="match status" value="1"/>
</dbReference>
<dbReference type="SUPFAM" id="SSF53850">
    <property type="entry name" value="Periplasmic binding protein-like II"/>
    <property type="match status" value="1"/>
</dbReference>
<dbReference type="GO" id="GO:0005576">
    <property type="term" value="C:extracellular region"/>
    <property type="evidence" value="ECO:0007669"/>
    <property type="project" value="TreeGrafter"/>
</dbReference>
<evidence type="ECO:0000256" key="4">
    <source>
        <dbReference type="SAM" id="SignalP"/>
    </source>
</evidence>
<evidence type="ECO:0000313" key="6">
    <source>
        <dbReference type="EMBL" id="RXT44983.1"/>
    </source>
</evidence>
<comment type="similarity">
    <text evidence="1">Belongs to the bacterial solute-binding protein 3 family.</text>
</comment>
<organism evidence="6 7">
    <name type="scientific">Bradyrhizobium betae</name>
    <dbReference type="NCBI Taxonomy" id="244734"/>
    <lineage>
        <taxon>Bacteria</taxon>
        <taxon>Pseudomonadati</taxon>
        <taxon>Pseudomonadota</taxon>
        <taxon>Alphaproteobacteria</taxon>
        <taxon>Hyphomicrobiales</taxon>
        <taxon>Nitrobacteraceae</taxon>
        <taxon>Bradyrhizobium</taxon>
    </lineage>
</organism>
<feature type="chain" id="PRO_5020301984" evidence="4">
    <location>
        <begin position="27"/>
        <end position="300"/>
    </location>
</feature>
<comment type="caution">
    <text evidence="6">The sequence shown here is derived from an EMBL/GenBank/DDBJ whole genome shotgun (WGS) entry which is preliminary data.</text>
</comment>
<dbReference type="InterPro" id="IPR051455">
    <property type="entry name" value="Bact_solute-bind_prot3"/>
</dbReference>
<dbReference type="SMART" id="SM00062">
    <property type="entry name" value="PBPb"/>
    <property type="match status" value="1"/>
</dbReference>
<dbReference type="OrthoDB" id="7240770at2"/>
<dbReference type="RefSeq" id="WP_129272266.1">
    <property type="nucleotide sequence ID" value="NZ_MZXW01000022.1"/>
</dbReference>
<proteinExistence type="inferred from homology"/>
<dbReference type="GO" id="GO:0030288">
    <property type="term" value="C:outer membrane-bounded periplasmic space"/>
    <property type="evidence" value="ECO:0007669"/>
    <property type="project" value="TreeGrafter"/>
</dbReference>
<evidence type="ECO:0000313" key="7">
    <source>
        <dbReference type="Proteomes" id="UP000290819"/>
    </source>
</evidence>